<organism evidence="1 2">
    <name type="scientific">Cruoricaptor ignavus</name>
    <dbReference type="NCBI Taxonomy" id="1118202"/>
    <lineage>
        <taxon>Bacteria</taxon>
        <taxon>Pseudomonadati</taxon>
        <taxon>Bacteroidota</taxon>
        <taxon>Flavobacteriia</taxon>
        <taxon>Flavobacteriales</taxon>
        <taxon>Weeksellaceae</taxon>
        <taxon>Cruoricaptor</taxon>
    </lineage>
</organism>
<dbReference type="GO" id="GO:0009295">
    <property type="term" value="C:nucleoid"/>
    <property type="evidence" value="ECO:0007669"/>
    <property type="project" value="InterPro"/>
</dbReference>
<accession>A0A1M6EEY1</accession>
<evidence type="ECO:0000313" key="1">
    <source>
        <dbReference type="EMBL" id="SHI84015.1"/>
    </source>
</evidence>
<sequence>MLQKIIIHKVGNKINQEPLVFGSEVVDLEEDMKDLLTDFFFKSFKSEEQFQFYSENYLANNSVYSSVAKIFENPENFVESSKEIAQHLYDITENPRVQNGELFVVLFDDANENGDILPKIGIFKTENKLPFLKLFRKNDDENEAVFQLEKDFGISLAKLDKGALIYNVSREDGFAVSVIDNNKNGDEYYWFEDFLKVRQRNDDYFQTQETLQVYKDYITKQLPQEFEVTKMDQADFLNRSLEFFKEKEQFSFEEFTKQILQDEQVIESFENYKSDYEQEMQLSIEEDFPINNAAVKKNQRYFKSVIKLDKNFHIYVHGDRKLIETGQDEKGKFYRLYFEEEN</sequence>
<dbReference type="InterPro" id="IPR007358">
    <property type="entry name" value="Nucleoid_associated_NdpA"/>
</dbReference>
<reference evidence="1 2" key="1">
    <citation type="submission" date="2016-11" db="EMBL/GenBank/DDBJ databases">
        <authorList>
            <person name="Jaros S."/>
            <person name="Januszkiewicz K."/>
            <person name="Wedrychowicz H."/>
        </authorList>
    </citation>
    <scope>NUCLEOTIDE SEQUENCE [LARGE SCALE GENOMIC DNA]</scope>
    <source>
        <strain evidence="1 2">DSM 25479</strain>
    </source>
</reference>
<keyword evidence="2" id="KW-1185">Reference proteome</keyword>
<dbReference type="RefSeq" id="WP_073179407.1">
    <property type="nucleotide sequence ID" value="NZ_FQYI01000005.1"/>
</dbReference>
<proteinExistence type="predicted"/>
<name>A0A1M6EEY1_9FLAO</name>
<gene>
    <name evidence="1" type="ORF">SAMN05443429_10586</name>
</gene>
<dbReference type="EMBL" id="FQYI01000005">
    <property type="protein sequence ID" value="SHI84015.1"/>
    <property type="molecule type" value="Genomic_DNA"/>
</dbReference>
<dbReference type="Proteomes" id="UP000184335">
    <property type="component" value="Unassembled WGS sequence"/>
</dbReference>
<dbReference type="Pfam" id="PF04245">
    <property type="entry name" value="NA37"/>
    <property type="match status" value="1"/>
</dbReference>
<dbReference type="STRING" id="1118202.SAMN05443429_10586"/>
<evidence type="ECO:0000313" key="2">
    <source>
        <dbReference type="Proteomes" id="UP000184335"/>
    </source>
</evidence>
<evidence type="ECO:0008006" key="3">
    <source>
        <dbReference type="Google" id="ProtNLM"/>
    </source>
</evidence>
<dbReference type="AlphaFoldDB" id="A0A1M6EEY1"/>
<protein>
    <recommendedName>
        <fullName evidence="3">Nucleoid associated protein NdpA</fullName>
    </recommendedName>
</protein>
<dbReference type="OrthoDB" id="9153118at2"/>